<dbReference type="EMBL" id="CP019640">
    <property type="protein sequence ID" value="AQQ52016.1"/>
    <property type="molecule type" value="Genomic_DNA"/>
</dbReference>
<keyword evidence="6" id="KW-0285">Flavoprotein</keyword>
<evidence type="ECO:0000256" key="12">
    <source>
        <dbReference type="ARBA" id="ARBA00049401"/>
    </source>
</evidence>
<comment type="cofactor">
    <cofactor evidence="1">
        <name>FMN</name>
        <dbReference type="ChEBI" id="CHEBI:58210"/>
    </cofactor>
</comment>
<reference evidence="13 14" key="1">
    <citation type="submission" date="2017-02" db="EMBL/GenBank/DDBJ databases">
        <title>The complete genomic sequence of a novel cold adapted crude oil-degrading bacterium Planococcus qaidamina Y42.</title>
        <authorList>
            <person name="Yang R."/>
        </authorList>
    </citation>
    <scope>NUCLEOTIDE SEQUENCE [LARGE SCALE GENOMIC DNA]</scope>
    <source>
        <strain evidence="13 14">Y42</strain>
    </source>
</reference>
<protein>
    <recommendedName>
        <fullName evidence="4">Probable nitronate monooxygenase</fullName>
    </recommendedName>
    <alternativeName>
        <fullName evidence="11">Propionate 3-nitronate monooxygenase</fullName>
    </alternativeName>
</protein>
<comment type="catalytic activity">
    <reaction evidence="12">
        <text>3 propionate 3-nitronate + 3 O2 + H2O = 3 3-oxopropanoate + 2 nitrate + nitrite + H2O2 + 3 H(+)</text>
        <dbReference type="Rhea" id="RHEA:57332"/>
        <dbReference type="ChEBI" id="CHEBI:15377"/>
        <dbReference type="ChEBI" id="CHEBI:15378"/>
        <dbReference type="ChEBI" id="CHEBI:15379"/>
        <dbReference type="ChEBI" id="CHEBI:16240"/>
        <dbReference type="ChEBI" id="CHEBI:16301"/>
        <dbReference type="ChEBI" id="CHEBI:17632"/>
        <dbReference type="ChEBI" id="CHEBI:33190"/>
        <dbReference type="ChEBI" id="CHEBI:136067"/>
    </reaction>
</comment>
<dbReference type="KEGG" id="pmar:B0X71_02010"/>
<dbReference type="InterPro" id="IPR004136">
    <property type="entry name" value="NMO"/>
</dbReference>
<evidence type="ECO:0000256" key="2">
    <source>
        <dbReference type="ARBA" id="ARBA00003535"/>
    </source>
</evidence>
<dbReference type="PANTHER" id="PTHR42747:SF3">
    <property type="entry name" value="NITRONATE MONOOXYGENASE-RELATED"/>
    <property type="match status" value="1"/>
</dbReference>
<name>A0A1Q2KV64_9BACL</name>
<evidence type="ECO:0000256" key="5">
    <source>
        <dbReference type="ARBA" id="ARBA00022575"/>
    </source>
</evidence>
<keyword evidence="14" id="KW-1185">Reference proteome</keyword>
<dbReference type="GO" id="GO:0000166">
    <property type="term" value="F:nucleotide binding"/>
    <property type="evidence" value="ECO:0007669"/>
    <property type="project" value="UniProtKB-KW"/>
</dbReference>
<keyword evidence="10 13" id="KW-0503">Monooxygenase</keyword>
<dbReference type="Pfam" id="PF03060">
    <property type="entry name" value="NMO"/>
    <property type="match status" value="1"/>
</dbReference>
<sequence>MITLKTDLCALLDINYPIIQAGMAGGSTTPELVAAVSRAGGLGTLGAAYMEPDAIHKAVDRIRGLTNKPFSVNFFASHPADDFSRTEEVQEVLKPFRTALGLGEPAASYSSPDRRFAQFNACLDLNIPVISTAFGLLEDDWMEQAKRQGIKVIVMVTTVEEALAAESAGADAVVAQGTEAGGHRGTFSLAEHPNGAQIGLMSLVPQTADALRIPVIAAGGIVDGRGLAASLILGASGVQAGTLFLTATEAGTHPAHKNAIFAATEESTAVTTSFSGRPARGIRNRFIEEFESTGVAPLPFPSQNTLTKELRAAAAKEGHAGMMSLWAGQSVRALKSEASAEAIIQRLVREAEAVTGNV</sequence>
<dbReference type="Gene3D" id="3.20.20.70">
    <property type="entry name" value="Aldolase class I"/>
    <property type="match status" value="1"/>
</dbReference>
<dbReference type="PANTHER" id="PTHR42747">
    <property type="entry name" value="NITRONATE MONOOXYGENASE-RELATED"/>
    <property type="match status" value="1"/>
</dbReference>
<keyword evidence="8" id="KW-0547">Nucleotide-binding</keyword>
<dbReference type="OrthoDB" id="9778912at2"/>
<evidence type="ECO:0000256" key="7">
    <source>
        <dbReference type="ARBA" id="ARBA00022643"/>
    </source>
</evidence>
<evidence type="ECO:0000256" key="10">
    <source>
        <dbReference type="ARBA" id="ARBA00023033"/>
    </source>
</evidence>
<dbReference type="Proteomes" id="UP000188184">
    <property type="component" value="Chromosome"/>
</dbReference>
<evidence type="ECO:0000256" key="8">
    <source>
        <dbReference type="ARBA" id="ARBA00022741"/>
    </source>
</evidence>
<comment type="function">
    <text evidence="2">Nitronate monooxygenase that uses molecular oxygen to catalyze the oxidative denitrification of alkyl nitronates. Acts on propionate 3-nitronate (P3N), the presumed physiological substrate. Probably functions in the detoxification of P3N, a metabolic poison produced by plants and fungi as a defense mechanism.</text>
</comment>
<dbReference type="InterPro" id="IPR013785">
    <property type="entry name" value="Aldolase_TIM"/>
</dbReference>
<accession>A0A1Q2KV64</accession>
<dbReference type="AlphaFoldDB" id="A0A1Q2KV64"/>
<gene>
    <name evidence="13" type="ORF">B0X71_02010</name>
</gene>
<evidence type="ECO:0000313" key="14">
    <source>
        <dbReference type="Proteomes" id="UP000188184"/>
    </source>
</evidence>
<keyword evidence="9" id="KW-0560">Oxidoreductase</keyword>
<dbReference type="RefSeq" id="WP_077587889.1">
    <property type="nucleotide sequence ID" value="NZ_CP019640.1"/>
</dbReference>
<keyword evidence="5" id="KW-0216">Detoxification</keyword>
<dbReference type="GO" id="GO:0009636">
    <property type="term" value="P:response to toxic substance"/>
    <property type="evidence" value="ECO:0007669"/>
    <property type="project" value="UniProtKB-KW"/>
</dbReference>
<dbReference type="SUPFAM" id="SSF51412">
    <property type="entry name" value="Inosine monophosphate dehydrogenase (IMPDH)"/>
    <property type="match status" value="1"/>
</dbReference>
<dbReference type="GO" id="GO:0018580">
    <property type="term" value="F:nitronate monooxygenase activity"/>
    <property type="evidence" value="ECO:0007669"/>
    <property type="project" value="InterPro"/>
</dbReference>
<evidence type="ECO:0000256" key="11">
    <source>
        <dbReference type="ARBA" id="ARBA00031155"/>
    </source>
</evidence>
<dbReference type="CDD" id="cd04730">
    <property type="entry name" value="NPD_like"/>
    <property type="match status" value="1"/>
</dbReference>
<keyword evidence="7" id="KW-0288">FMN</keyword>
<evidence type="ECO:0000256" key="3">
    <source>
        <dbReference type="ARBA" id="ARBA00009881"/>
    </source>
</evidence>
<evidence type="ECO:0000256" key="4">
    <source>
        <dbReference type="ARBA" id="ARBA00013457"/>
    </source>
</evidence>
<evidence type="ECO:0000313" key="13">
    <source>
        <dbReference type="EMBL" id="AQQ52016.1"/>
    </source>
</evidence>
<evidence type="ECO:0000256" key="9">
    <source>
        <dbReference type="ARBA" id="ARBA00023002"/>
    </source>
</evidence>
<comment type="similarity">
    <text evidence="3">Belongs to the nitronate monooxygenase family. NMO class I subfamily.</text>
</comment>
<dbReference type="FunFam" id="3.20.20.70:FF:000154">
    <property type="entry name" value="Probable nitronate monooxygenase"/>
    <property type="match status" value="1"/>
</dbReference>
<evidence type="ECO:0000256" key="6">
    <source>
        <dbReference type="ARBA" id="ARBA00022630"/>
    </source>
</evidence>
<evidence type="ECO:0000256" key="1">
    <source>
        <dbReference type="ARBA" id="ARBA00001917"/>
    </source>
</evidence>
<proteinExistence type="inferred from homology"/>
<organism evidence="13 14">
    <name type="scientific">Planococcus lenghuensis</name>
    <dbReference type="NCBI Taxonomy" id="2213202"/>
    <lineage>
        <taxon>Bacteria</taxon>
        <taxon>Bacillati</taxon>
        <taxon>Bacillota</taxon>
        <taxon>Bacilli</taxon>
        <taxon>Bacillales</taxon>
        <taxon>Caryophanaceae</taxon>
        <taxon>Planococcus</taxon>
    </lineage>
</organism>